<name>A0A0L1I9L1_PLAFA</name>
<keyword evidence="1" id="KW-1133">Transmembrane helix</keyword>
<evidence type="ECO:0000313" key="3">
    <source>
        <dbReference type="EMBL" id="KNG76351.1"/>
    </source>
</evidence>
<evidence type="ECO:0000256" key="2">
    <source>
        <dbReference type="SAM" id="SignalP"/>
    </source>
</evidence>
<gene>
    <name evidence="3" type="ORF">PFMG_02502</name>
</gene>
<evidence type="ECO:0000256" key="1">
    <source>
        <dbReference type="SAM" id="Phobius"/>
    </source>
</evidence>
<feature type="transmembrane region" description="Helical" evidence="1">
    <location>
        <begin position="340"/>
        <end position="361"/>
    </location>
</feature>
<dbReference type="Proteomes" id="UP000054562">
    <property type="component" value="Unassembled WGS sequence"/>
</dbReference>
<organism evidence="3 4">
    <name type="scientific">Plasmodium falciparum IGH-CR14</name>
    <dbReference type="NCBI Taxonomy" id="580059"/>
    <lineage>
        <taxon>Eukaryota</taxon>
        <taxon>Sar</taxon>
        <taxon>Alveolata</taxon>
        <taxon>Apicomplexa</taxon>
        <taxon>Aconoidasida</taxon>
        <taxon>Haemosporida</taxon>
        <taxon>Plasmodiidae</taxon>
        <taxon>Plasmodium</taxon>
        <taxon>Plasmodium (Laverania)</taxon>
    </lineage>
</organism>
<proteinExistence type="predicted"/>
<dbReference type="Pfam" id="PF02009">
    <property type="entry name" value="RIFIN"/>
    <property type="match status" value="1"/>
</dbReference>
<keyword evidence="1" id="KW-0472">Membrane</keyword>
<dbReference type="EMBL" id="GG665148">
    <property type="protein sequence ID" value="KNG76351.1"/>
    <property type="molecule type" value="Genomic_DNA"/>
</dbReference>
<protein>
    <submittedName>
        <fullName evidence="3">Rifin</fullName>
    </submittedName>
</protein>
<sequence>MKVHYINILLFALPLNIFVTLCHDHIKNKLSIITRHIPTTRLLCECDLYMPNYDNDPQIKELMDNFNKQTQQRLREYDDRMVEKRKLCKEQCDKEIQKIILKDKIEKELTENFATLQTDIRSDAIPTCVCEKSVADKVEKGCLRCGYGLGTVAPTVGLIGAVAVHAWKPLALKAAIAAALKANDATIASAAQAAGKIAGEAKGVDVVISALEQLGIKKLCPELLKSIGTTTHYTEVLKIANAIIGKYEANCAWNITSATRAMCTDVGTKFKLIRNETMDFLPTRPGITRKVYDIVDNATSSAQRAAGDKVAEVTAAKKLVIETAQEKAIEAASTHLYTTIAYSILAILIIVLIMVIIYLILRYRRKKKMKKKLQYIKLLEE</sequence>
<reference evidence="4" key="1">
    <citation type="submission" date="2015-07" db="EMBL/GenBank/DDBJ databases">
        <title>Annotation of Plasmodium falciparum IGH-CR14.</title>
        <authorList>
            <consortium name="The Broad Institute Genome Sequencing Platform"/>
            <person name="Volkman S.K."/>
            <person name="Neafsey D.E."/>
            <person name="Dash A.P."/>
            <person name="Chitnis C.E."/>
            <person name="Hartl D.L."/>
            <person name="Young S.K."/>
            <person name="Zeng Q."/>
            <person name="Koehrsen M."/>
            <person name="Alvarado L."/>
            <person name="Berlin A."/>
            <person name="Borenstein D."/>
            <person name="Chapman S.B."/>
            <person name="Chen Z."/>
            <person name="Engels R."/>
            <person name="Freedman E."/>
            <person name="Gellesch M."/>
            <person name="Goldberg J."/>
            <person name="Griggs A."/>
            <person name="Gujja S."/>
            <person name="Heilman E.R."/>
            <person name="Heiman D.I."/>
            <person name="Howarth C."/>
            <person name="Jen D."/>
            <person name="Larson L."/>
            <person name="Mehta T."/>
            <person name="Neiman D."/>
            <person name="Park D."/>
            <person name="Pearson M."/>
            <person name="Roberts A."/>
            <person name="Saif S."/>
            <person name="Shea T."/>
            <person name="Shenoy N."/>
            <person name="Sisk P."/>
            <person name="Stolte C."/>
            <person name="Sykes S."/>
            <person name="Walk T."/>
            <person name="White J."/>
            <person name="Yandava C."/>
            <person name="Haas B."/>
            <person name="Henn M.R."/>
            <person name="Nusbaum C."/>
            <person name="Birren B."/>
        </authorList>
    </citation>
    <scope>NUCLEOTIDE SEQUENCE [LARGE SCALE GENOMIC DNA]</scope>
    <source>
        <strain evidence="4">IGH-CR14</strain>
    </source>
</reference>
<dbReference type="NCBIfam" id="TIGR01477">
    <property type="entry name" value="RIFIN"/>
    <property type="match status" value="1"/>
</dbReference>
<accession>A0A0L1I9L1</accession>
<dbReference type="AlphaFoldDB" id="A0A0L1I9L1"/>
<keyword evidence="1" id="KW-0812">Transmembrane</keyword>
<feature type="signal peptide" evidence="2">
    <location>
        <begin position="1"/>
        <end position="22"/>
    </location>
</feature>
<keyword evidence="2" id="KW-0732">Signal</keyword>
<dbReference type="InterPro" id="IPR006373">
    <property type="entry name" value="VSA_Rifin"/>
</dbReference>
<feature type="chain" id="PRO_5005552534" evidence="2">
    <location>
        <begin position="23"/>
        <end position="381"/>
    </location>
</feature>
<reference evidence="4" key="2">
    <citation type="submission" date="2015-07" db="EMBL/GenBank/DDBJ databases">
        <title>The genome sequence of Plasmodium falciparum IGH-CR14.</title>
        <authorList>
            <consortium name="The Broad Institute Genome Sequencing Platform"/>
            <person name="Volkman S.K."/>
            <person name="Neafsey D.E."/>
            <person name="Dash A.P."/>
            <person name="Chitnis C.E."/>
            <person name="Hartl D.L."/>
            <person name="Young S.K."/>
            <person name="Kodira C.D."/>
            <person name="Zeng Q."/>
            <person name="Koehrsen M."/>
            <person name="Godfrey P."/>
            <person name="Alvarado L."/>
            <person name="Berlin A."/>
            <person name="Borenstein D."/>
            <person name="Chen Z."/>
            <person name="Engels R."/>
            <person name="Freedman E."/>
            <person name="Gellesch M."/>
            <person name="Goldberg J."/>
            <person name="Griggs A."/>
            <person name="Gujja S."/>
            <person name="Heiman D."/>
            <person name="Hepburn T."/>
            <person name="Howarth C."/>
            <person name="Jen D."/>
            <person name="Larson L."/>
            <person name="Lewis B."/>
            <person name="Mehta T."/>
            <person name="Park D."/>
            <person name="Pearson M."/>
            <person name="Roberts A."/>
            <person name="Saif S."/>
            <person name="Shea T."/>
            <person name="Shenoy N."/>
            <person name="Sisk P."/>
            <person name="Stolte C."/>
            <person name="Sykes S."/>
            <person name="Walk T."/>
            <person name="White J."/>
            <person name="Yandava C."/>
            <person name="Wirth D.F."/>
            <person name="Nusbaum C."/>
            <person name="Birren B."/>
        </authorList>
    </citation>
    <scope>NUCLEOTIDE SEQUENCE [LARGE SCALE GENOMIC DNA]</scope>
    <source>
        <strain evidence="4">IGH-CR14</strain>
    </source>
</reference>
<evidence type="ECO:0000313" key="4">
    <source>
        <dbReference type="Proteomes" id="UP000054562"/>
    </source>
</evidence>